<sequence>SVKITEDMVQLSYVVRIISITLLCVLAKELYSDKYDNIDAISILQNDKLRDEYYNCFLEKAPCPTEDAKFFQEILSESLQTKCKKCTQKQKELQLTMKNWFVQNKPEQWETLIAKSVEDMKKKRW</sequence>
<feature type="non-terminal residue" evidence="1">
    <location>
        <position position="1"/>
    </location>
</feature>
<dbReference type="EMBL" id="KQ976464">
    <property type="protein sequence ID" value="KYM84406.1"/>
    <property type="molecule type" value="Genomic_DNA"/>
</dbReference>
<dbReference type="InterPro" id="IPR005055">
    <property type="entry name" value="A10/PebIII"/>
</dbReference>
<keyword evidence="2" id="KW-1185">Reference proteome</keyword>
<dbReference type="Pfam" id="PF03392">
    <property type="entry name" value="OS-D"/>
    <property type="match status" value="1"/>
</dbReference>
<dbReference type="SUPFAM" id="SSF100910">
    <property type="entry name" value="Chemosensory protein Csp2"/>
    <property type="match status" value="1"/>
</dbReference>
<dbReference type="Gene3D" id="1.10.2080.10">
    <property type="entry name" value="Insect odorant-binding protein A10/Ejaculatory bulb-specific protein 3"/>
    <property type="match status" value="1"/>
</dbReference>
<dbReference type="InterPro" id="IPR036682">
    <property type="entry name" value="OS_D_A10/PebIII_sf"/>
</dbReference>
<dbReference type="PANTHER" id="PTHR11257">
    <property type="entry name" value="CHEMOSENSORY PROTEIN-RELATED"/>
    <property type="match status" value="1"/>
</dbReference>
<evidence type="ECO:0000313" key="1">
    <source>
        <dbReference type="EMBL" id="KYM84406.1"/>
    </source>
</evidence>
<accession>A0A195BIY7</accession>
<dbReference type="AlphaFoldDB" id="A0A195BIY7"/>
<organism evidence="1 2">
    <name type="scientific">Atta colombica</name>
    <dbReference type="NCBI Taxonomy" id="520822"/>
    <lineage>
        <taxon>Eukaryota</taxon>
        <taxon>Metazoa</taxon>
        <taxon>Ecdysozoa</taxon>
        <taxon>Arthropoda</taxon>
        <taxon>Hexapoda</taxon>
        <taxon>Insecta</taxon>
        <taxon>Pterygota</taxon>
        <taxon>Neoptera</taxon>
        <taxon>Endopterygota</taxon>
        <taxon>Hymenoptera</taxon>
        <taxon>Apocrita</taxon>
        <taxon>Aculeata</taxon>
        <taxon>Formicoidea</taxon>
        <taxon>Formicidae</taxon>
        <taxon>Myrmicinae</taxon>
        <taxon>Atta</taxon>
    </lineage>
</organism>
<name>A0A195BIY7_9HYME</name>
<dbReference type="Proteomes" id="UP000078540">
    <property type="component" value="Unassembled WGS sequence"/>
</dbReference>
<dbReference type="PANTHER" id="PTHR11257:SF13">
    <property type="entry name" value="GEO07322P1"/>
    <property type="match status" value="1"/>
</dbReference>
<reference evidence="1 2" key="1">
    <citation type="submission" date="2015-09" db="EMBL/GenBank/DDBJ databases">
        <title>Atta colombica WGS genome.</title>
        <authorList>
            <person name="Nygaard S."/>
            <person name="Hu H."/>
            <person name="Boomsma J."/>
            <person name="Zhang G."/>
        </authorList>
    </citation>
    <scope>NUCLEOTIDE SEQUENCE [LARGE SCALE GENOMIC DNA]</scope>
    <source>
        <strain evidence="1">Treedump-2</strain>
        <tissue evidence="1">Whole body</tissue>
    </source>
</reference>
<gene>
    <name evidence="1" type="ORF">ALC53_05191</name>
</gene>
<evidence type="ECO:0000313" key="2">
    <source>
        <dbReference type="Proteomes" id="UP000078540"/>
    </source>
</evidence>
<protein>
    <submittedName>
        <fullName evidence="1">Putative odorant-binding protein A10</fullName>
    </submittedName>
</protein>
<proteinExistence type="predicted"/>